<organism evidence="3 4">
    <name type="scientific">Candidatus Harrisonbacteria bacterium CG10_big_fil_rev_8_21_14_0_10_40_38</name>
    <dbReference type="NCBI Taxonomy" id="1974583"/>
    <lineage>
        <taxon>Bacteria</taxon>
        <taxon>Candidatus Harrisoniibacteriota</taxon>
    </lineage>
</organism>
<dbReference type="PANTHER" id="PTHR45947">
    <property type="entry name" value="SULFOQUINOVOSYL TRANSFERASE SQD2"/>
    <property type="match status" value="1"/>
</dbReference>
<dbReference type="EMBL" id="PFAZ01000008">
    <property type="protein sequence ID" value="PIR89070.1"/>
    <property type="molecule type" value="Genomic_DNA"/>
</dbReference>
<evidence type="ECO:0000313" key="3">
    <source>
        <dbReference type="EMBL" id="PIR89070.1"/>
    </source>
</evidence>
<accession>A0A2H0URM9</accession>
<dbReference type="Gene3D" id="3.40.50.2000">
    <property type="entry name" value="Glycogen Phosphorylase B"/>
    <property type="match status" value="2"/>
</dbReference>
<name>A0A2H0URM9_9BACT</name>
<dbReference type="InterPro" id="IPR050194">
    <property type="entry name" value="Glycosyltransferase_grp1"/>
</dbReference>
<protein>
    <recommendedName>
        <fullName evidence="5">Glycosyltransferase</fullName>
    </recommendedName>
</protein>
<evidence type="ECO:0008006" key="5">
    <source>
        <dbReference type="Google" id="ProtNLM"/>
    </source>
</evidence>
<feature type="domain" description="Glycosyl transferase family 1" evidence="1">
    <location>
        <begin position="182"/>
        <end position="344"/>
    </location>
</feature>
<dbReference type="Pfam" id="PF00534">
    <property type="entry name" value="Glycos_transf_1"/>
    <property type="match status" value="1"/>
</dbReference>
<evidence type="ECO:0000259" key="2">
    <source>
        <dbReference type="Pfam" id="PF13439"/>
    </source>
</evidence>
<reference evidence="4" key="1">
    <citation type="submission" date="2017-09" db="EMBL/GenBank/DDBJ databases">
        <title>Depth-based differentiation of microbial function through sediment-hosted aquifers and enrichment of novel symbionts in the deep terrestrial subsurface.</title>
        <authorList>
            <person name="Probst A.J."/>
            <person name="Ladd B."/>
            <person name="Jarett J.K."/>
            <person name="Geller-Mcgrath D.E."/>
            <person name="Sieber C.M.K."/>
            <person name="Emerson J.B."/>
            <person name="Anantharaman K."/>
            <person name="Thomas B.C."/>
            <person name="Malmstrom R."/>
            <person name="Stieglmeier M."/>
            <person name="Klingl A."/>
            <person name="Woyke T."/>
            <person name="Ryan C.M."/>
            <person name="Banfield J.F."/>
        </authorList>
    </citation>
    <scope>NUCLEOTIDE SEQUENCE [LARGE SCALE GENOMIC DNA]</scope>
</reference>
<proteinExistence type="predicted"/>
<evidence type="ECO:0000313" key="4">
    <source>
        <dbReference type="Proteomes" id="UP000231157"/>
    </source>
</evidence>
<dbReference type="SUPFAM" id="SSF53756">
    <property type="entry name" value="UDP-Glycosyltransferase/glycogen phosphorylase"/>
    <property type="match status" value="1"/>
</dbReference>
<gene>
    <name evidence="3" type="ORF">COU07_03195</name>
</gene>
<sequence length="375" mass="42716">MKTKTKIAFIVNDLGLGGVQRLTIDFTRLLDKEKFETDVILLLDKPNAQFYTDELASHIKKHSFIFKGVFDTKNWFKLQRLLRREKYDVVITQLEFSDFIGRATAWLARVPVIMTIIQNLIPNSPIKQRLADRFLAKVTDVCISPTAAIHEYAKKDIGFPERKIIDIDTNGVDKERFETELDKNKFRKELNIPEQDTVVVNIGRLVEQKGQSVLIDAAKKILEKQKDFSFVIVGDGKLEDNLKKQAKELGIEQKVFFTGSRKDTPDILRSSDIFAFPSIWEGQGLILFEAIFSKIPIVASNTGGIPDIIKDNETGVLVEPGNSDELAKILMRVAEDKTLQNKITSCIYERYKHRTLQNTVKALEEAIVKSLDETK</sequence>
<dbReference type="InterPro" id="IPR028098">
    <property type="entry name" value="Glyco_trans_4-like_N"/>
</dbReference>
<dbReference type="AlphaFoldDB" id="A0A2H0URM9"/>
<dbReference type="GO" id="GO:0016758">
    <property type="term" value="F:hexosyltransferase activity"/>
    <property type="evidence" value="ECO:0007669"/>
    <property type="project" value="TreeGrafter"/>
</dbReference>
<dbReference type="Proteomes" id="UP000231157">
    <property type="component" value="Unassembled WGS sequence"/>
</dbReference>
<comment type="caution">
    <text evidence="3">The sequence shown here is derived from an EMBL/GenBank/DDBJ whole genome shotgun (WGS) entry which is preliminary data.</text>
</comment>
<feature type="domain" description="Glycosyltransferase subfamily 4-like N-terminal" evidence="2">
    <location>
        <begin position="17"/>
        <end position="176"/>
    </location>
</feature>
<dbReference type="InterPro" id="IPR001296">
    <property type="entry name" value="Glyco_trans_1"/>
</dbReference>
<evidence type="ECO:0000259" key="1">
    <source>
        <dbReference type="Pfam" id="PF00534"/>
    </source>
</evidence>
<dbReference type="PANTHER" id="PTHR45947:SF3">
    <property type="entry name" value="SULFOQUINOVOSYL TRANSFERASE SQD2"/>
    <property type="match status" value="1"/>
</dbReference>
<dbReference type="Pfam" id="PF13439">
    <property type="entry name" value="Glyco_transf_4"/>
    <property type="match status" value="1"/>
</dbReference>